<name>A0A0D1WVQ6_EXOME</name>
<dbReference type="Gene3D" id="2.40.50.140">
    <property type="entry name" value="Nucleic acid-binding proteins"/>
    <property type="match status" value="1"/>
</dbReference>
<evidence type="ECO:0000256" key="17">
    <source>
        <dbReference type="RuleBase" id="RU004196"/>
    </source>
</evidence>
<evidence type="ECO:0000256" key="10">
    <source>
        <dbReference type="ARBA" id="ARBA00022842"/>
    </source>
</evidence>
<feature type="region of interest" description="Disordered" evidence="18">
    <location>
        <begin position="937"/>
        <end position="957"/>
    </location>
</feature>
<evidence type="ECO:0000256" key="6">
    <source>
        <dbReference type="ARBA" id="ARBA00022737"/>
    </source>
</evidence>
<gene>
    <name evidence="21" type="ORF">PV10_04663</name>
</gene>
<dbReference type="InterPro" id="IPR012310">
    <property type="entry name" value="DNA_ligase_ATP-dep_cent"/>
</dbReference>
<dbReference type="GO" id="GO:0003910">
    <property type="term" value="F:DNA ligase (ATP) activity"/>
    <property type="evidence" value="ECO:0007669"/>
    <property type="project" value="UniProtKB-EC"/>
</dbReference>
<dbReference type="AlphaFoldDB" id="A0A0D1WVQ6"/>
<protein>
    <recommendedName>
        <fullName evidence="16">DNA ligase</fullName>
        <ecNumber evidence="16">6.5.1.1</ecNumber>
    </recommendedName>
</protein>
<feature type="compositionally biased region" description="Polar residues" evidence="18">
    <location>
        <begin position="570"/>
        <end position="588"/>
    </location>
</feature>
<dbReference type="PROSITE" id="PS00697">
    <property type="entry name" value="DNA_LIGASE_A1"/>
    <property type="match status" value="1"/>
</dbReference>
<dbReference type="GO" id="GO:0046872">
    <property type="term" value="F:metal ion binding"/>
    <property type="evidence" value="ECO:0007669"/>
    <property type="project" value="UniProtKB-KW"/>
</dbReference>
<dbReference type="InterPro" id="IPR001357">
    <property type="entry name" value="BRCT_dom"/>
</dbReference>
<evidence type="ECO:0000256" key="3">
    <source>
        <dbReference type="ARBA" id="ARBA00007572"/>
    </source>
</evidence>
<dbReference type="VEuPathDB" id="FungiDB:PV10_04663"/>
<dbReference type="OMA" id="EGIMIKH"/>
<evidence type="ECO:0000256" key="13">
    <source>
        <dbReference type="ARBA" id="ARBA00023242"/>
    </source>
</evidence>
<evidence type="ECO:0000256" key="16">
    <source>
        <dbReference type="RuleBase" id="RU000617"/>
    </source>
</evidence>
<dbReference type="Proteomes" id="UP000054302">
    <property type="component" value="Unassembled WGS sequence"/>
</dbReference>
<dbReference type="PROSITE" id="PS50172">
    <property type="entry name" value="BRCT"/>
    <property type="match status" value="2"/>
</dbReference>
<dbReference type="InterPro" id="IPR036420">
    <property type="entry name" value="BRCT_dom_sf"/>
</dbReference>
<keyword evidence="11 16" id="KW-0233">DNA recombination</keyword>
<dbReference type="CDD" id="cd17722">
    <property type="entry name" value="BRCT_DNA_ligase_IV_rpt1"/>
    <property type="match status" value="1"/>
</dbReference>
<evidence type="ECO:0000256" key="7">
    <source>
        <dbReference type="ARBA" id="ARBA00022741"/>
    </source>
</evidence>
<dbReference type="HOGENOM" id="CLU_004844_1_1_1"/>
<feature type="compositionally biased region" description="Basic residues" evidence="18">
    <location>
        <begin position="722"/>
        <end position="731"/>
    </location>
</feature>
<evidence type="ECO:0000259" key="20">
    <source>
        <dbReference type="PROSITE" id="PS50172"/>
    </source>
</evidence>
<proteinExistence type="inferred from homology"/>
<dbReference type="InterPro" id="IPR012340">
    <property type="entry name" value="NA-bd_OB-fold"/>
</dbReference>
<reference evidence="21 22" key="1">
    <citation type="submission" date="2015-01" db="EMBL/GenBank/DDBJ databases">
        <title>The Genome Sequence of Exophiala mesophila CBS40295.</title>
        <authorList>
            <consortium name="The Broad Institute Genomics Platform"/>
            <person name="Cuomo C."/>
            <person name="de Hoog S."/>
            <person name="Gorbushina A."/>
            <person name="Stielow B."/>
            <person name="Teixiera M."/>
            <person name="Abouelleil A."/>
            <person name="Chapman S.B."/>
            <person name="Priest M."/>
            <person name="Young S.K."/>
            <person name="Wortman J."/>
            <person name="Nusbaum C."/>
            <person name="Birren B."/>
        </authorList>
    </citation>
    <scope>NUCLEOTIDE SEQUENCE [LARGE SCALE GENOMIC DNA]</scope>
    <source>
        <strain evidence="21 22">CBS 40295</strain>
    </source>
</reference>
<accession>A0A0D1WVQ6</accession>
<comment type="cofactor">
    <cofactor evidence="1">
        <name>Mg(2+)</name>
        <dbReference type="ChEBI" id="CHEBI:18420"/>
    </cofactor>
</comment>
<feature type="domain" description="ATP-dependent DNA ligase family profile" evidence="19">
    <location>
        <begin position="433"/>
        <end position="558"/>
    </location>
</feature>
<feature type="region of interest" description="Disordered" evidence="18">
    <location>
        <begin position="60"/>
        <end position="85"/>
    </location>
</feature>
<feature type="compositionally biased region" description="Basic and acidic residues" evidence="18">
    <location>
        <begin position="702"/>
        <end position="721"/>
    </location>
</feature>
<keyword evidence="8 16" id="KW-0227">DNA damage</keyword>
<feature type="domain" description="BRCT" evidence="20">
    <location>
        <begin position="754"/>
        <end position="840"/>
    </location>
</feature>
<dbReference type="GO" id="GO:0006303">
    <property type="term" value="P:double-strand break repair via nonhomologous end joining"/>
    <property type="evidence" value="ECO:0007669"/>
    <property type="project" value="TreeGrafter"/>
</dbReference>
<evidence type="ECO:0000313" key="21">
    <source>
        <dbReference type="EMBL" id="KIV93450.1"/>
    </source>
</evidence>
<dbReference type="Gene3D" id="3.40.50.10190">
    <property type="entry name" value="BRCT domain"/>
    <property type="match status" value="2"/>
</dbReference>
<evidence type="ECO:0000256" key="4">
    <source>
        <dbReference type="ARBA" id="ARBA00022598"/>
    </source>
</evidence>
<dbReference type="InterPro" id="IPR000977">
    <property type="entry name" value="DNA_ligase_ATP-dep"/>
</dbReference>
<keyword evidence="9 16" id="KW-0067">ATP-binding</keyword>
<evidence type="ECO:0000256" key="1">
    <source>
        <dbReference type="ARBA" id="ARBA00001946"/>
    </source>
</evidence>
<keyword evidence="4 16" id="KW-0436">Ligase</keyword>
<sequence length="1035" mass="117519">MSDQEDMDVDSVGGVEISDQQAQEDELDLKYPNRPRNKGETLPFSTLCKDLFNPLIELRMNKQKAPPGNRRALGPNRTKSSPTEKRNALIERYISRWRREVGDDFYPAFRLIIPDKDRDRAMYGLKEKVIARLLVKMMKIDKNSDDAFSLLNWKLPHPGSTTQIAGDFPARCQDVISKRPMRIDPGDMTIQEVNEALDKLAAAPKEENQLSIMTEFYKRMNADEFTWLIKIILRSMRIYATDKTFLHLWHPDAETLFNVSSSLRRVCYELYNPNVRLETEDTGVTLMQCFQPQSARHNTHLSIASMIERLRRGNEPREFWIEEKLDGERMQLHMISVSDDKDTGVEGGKQFRFWSRKAKEYTYLYGEGFYDDKGSLTQFIKGAFAPDVESIILDGEMITWDPTLDKIVPFGTLKTAALSEINNPFANGIRPLFRVFDILLVNGRPLTRWTLQDRRNVLERSVKSVHRRLELHDHIVATTAQEVEDELRKVIANSSEGLLLKNPRSAYRLDERNDDWQKVKPEYMTEFGQSLDCLIIGGYYGSGRRGGAISSFMCGLRAPSTSDRRRGDTQPGTQSSTHSQGPSQDDASNQRFLTFCKVGGGLSASDYATIRHETEGKWIDWDPKNPPTKYIDIGGPATAGREKPDQWIKPEDSLVIEIKAAEITLSDDYGAGLTLRFPRFKRLRRDKSWEQALSVDGMEDLRKKAAKDHREKEIKIDDEKKQRRKQATATRKKPLTIAGYHAKDVNNVEEPVGPKGEVLSGLTFYIMTDSGLNGSQKKTKLELEALVKANGGKVVQTHSAVEDTVCVASRRTVPVASLIKAGKKEIIKPIWIFDCIDQARKDFTRGLPEIVIPYESERHLYFIPEDKEGVWDDNVDEYGDSYARDISVEELTATMAKMPNAEESIDRSDLIPAILPDFMNLRGTMFHDLTMYLDSGSTTKQHRSGSSSGPDGQADVEDPQLLTARNTIMFAGGKVSPSLTNEVTHIVASSESDLSLLRKDLSKRKGKIPRIVTTEWVEVCWTESTRIDEEAYDAR</sequence>
<dbReference type="SUPFAM" id="SSF50249">
    <property type="entry name" value="Nucleic acid-binding proteins"/>
    <property type="match status" value="1"/>
</dbReference>
<keyword evidence="13" id="KW-0539">Nucleus</keyword>
<dbReference type="InterPro" id="IPR044125">
    <property type="entry name" value="Adenylation_DNA_ligase_IV"/>
</dbReference>
<dbReference type="FunFam" id="1.10.3260.10:FF:000008">
    <property type="entry name" value="DNA ligase 4"/>
    <property type="match status" value="1"/>
</dbReference>
<keyword evidence="12 16" id="KW-0234">DNA repair</keyword>
<comment type="catalytic activity">
    <reaction evidence="14 16">
        <text>ATP + (deoxyribonucleotide)n-3'-hydroxyl + 5'-phospho-(deoxyribonucleotide)m = (deoxyribonucleotide)n+m + AMP + diphosphate.</text>
        <dbReference type="EC" id="6.5.1.1"/>
    </reaction>
</comment>
<dbReference type="EMBL" id="KN847522">
    <property type="protein sequence ID" value="KIV93450.1"/>
    <property type="molecule type" value="Genomic_DNA"/>
</dbReference>
<evidence type="ECO:0000256" key="14">
    <source>
        <dbReference type="ARBA" id="ARBA00034003"/>
    </source>
</evidence>
<dbReference type="GO" id="GO:0006297">
    <property type="term" value="P:nucleotide-excision repair, DNA gap filling"/>
    <property type="evidence" value="ECO:0007669"/>
    <property type="project" value="TreeGrafter"/>
</dbReference>
<dbReference type="InterPro" id="IPR029710">
    <property type="entry name" value="LIG4"/>
</dbReference>
<dbReference type="Pfam" id="PF04679">
    <property type="entry name" value="DNA_ligase_A_C"/>
    <property type="match status" value="1"/>
</dbReference>
<dbReference type="SMART" id="SM00292">
    <property type="entry name" value="BRCT"/>
    <property type="match status" value="2"/>
</dbReference>
<evidence type="ECO:0000256" key="8">
    <source>
        <dbReference type="ARBA" id="ARBA00022763"/>
    </source>
</evidence>
<dbReference type="GO" id="GO:0071897">
    <property type="term" value="P:DNA biosynthetic process"/>
    <property type="evidence" value="ECO:0007669"/>
    <property type="project" value="InterPro"/>
</dbReference>
<dbReference type="Gene3D" id="3.30.470.30">
    <property type="entry name" value="DNA ligase/mRNA capping enzyme"/>
    <property type="match status" value="1"/>
</dbReference>
<dbReference type="STRING" id="212818.A0A0D1WVQ6"/>
<evidence type="ECO:0000259" key="19">
    <source>
        <dbReference type="PROSITE" id="PS50160"/>
    </source>
</evidence>
<evidence type="ECO:0000256" key="9">
    <source>
        <dbReference type="ARBA" id="ARBA00022840"/>
    </source>
</evidence>
<evidence type="ECO:0000313" key="22">
    <source>
        <dbReference type="Proteomes" id="UP000054302"/>
    </source>
</evidence>
<feature type="region of interest" description="Disordered" evidence="18">
    <location>
        <begin position="1"/>
        <end position="42"/>
    </location>
</feature>
<evidence type="ECO:0000256" key="5">
    <source>
        <dbReference type="ARBA" id="ARBA00022723"/>
    </source>
</evidence>
<dbReference type="SUPFAM" id="SSF56091">
    <property type="entry name" value="DNA ligase/mRNA capping enzyme, catalytic domain"/>
    <property type="match status" value="1"/>
</dbReference>
<feature type="region of interest" description="Disordered" evidence="18">
    <location>
        <begin position="558"/>
        <end position="588"/>
    </location>
</feature>
<dbReference type="GeneID" id="27322508"/>
<feature type="domain" description="BRCT" evidence="20">
    <location>
        <begin position="921"/>
        <end position="1034"/>
    </location>
</feature>
<feature type="region of interest" description="Disordered" evidence="18">
    <location>
        <begin position="702"/>
        <end position="731"/>
    </location>
</feature>
<dbReference type="InterPro" id="IPR016059">
    <property type="entry name" value="DNA_ligase_ATP-dep_CS"/>
</dbReference>
<keyword evidence="7 16" id="KW-0547">Nucleotide-binding</keyword>
<dbReference type="RefSeq" id="XP_016225024.1">
    <property type="nucleotide sequence ID" value="XM_016369236.1"/>
</dbReference>
<dbReference type="InterPro" id="IPR036599">
    <property type="entry name" value="DNA_ligase_N_sf"/>
</dbReference>
<dbReference type="Pfam" id="PF01068">
    <property type="entry name" value="DNA_ligase_A_M"/>
    <property type="match status" value="1"/>
</dbReference>
<organism evidence="21 22">
    <name type="scientific">Exophiala mesophila</name>
    <name type="common">Black yeast-like fungus</name>
    <dbReference type="NCBI Taxonomy" id="212818"/>
    <lineage>
        <taxon>Eukaryota</taxon>
        <taxon>Fungi</taxon>
        <taxon>Dikarya</taxon>
        <taxon>Ascomycota</taxon>
        <taxon>Pezizomycotina</taxon>
        <taxon>Eurotiomycetes</taxon>
        <taxon>Chaetothyriomycetidae</taxon>
        <taxon>Chaetothyriales</taxon>
        <taxon>Herpotrichiellaceae</taxon>
        <taxon>Exophiala</taxon>
    </lineage>
</organism>
<dbReference type="CDD" id="cd07903">
    <property type="entry name" value="Adenylation_DNA_ligase_IV"/>
    <property type="match status" value="1"/>
</dbReference>
<keyword evidence="10" id="KW-0460">Magnesium</keyword>
<comment type="function">
    <text evidence="15">DNA ligase involved in DNA non-homologous end joining (NHEJ); required for double-strand break (DSB) repair.</text>
</comment>
<dbReference type="PANTHER" id="PTHR45997">
    <property type="entry name" value="DNA LIGASE 4"/>
    <property type="match status" value="1"/>
</dbReference>
<dbReference type="Pfam" id="PF04675">
    <property type="entry name" value="DNA_ligase_A_N"/>
    <property type="match status" value="1"/>
</dbReference>
<dbReference type="CDD" id="cd07968">
    <property type="entry name" value="OBF_DNA_ligase_IV"/>
    <property type="match status" value="1"/>
</dbReference>
<evidence type="ECO:0000256" key="12">
    <source>
        <dbReference type="ARBA" id="ARBA00023204"/>
    </source>
</evidence>
<dbReference type="CDD" id="cd00027">
    <property type="entry name" value="BRCT"/>
    <property type="match status" value="1"/>
</dbReference>
<dbReference type="InterPro" id="IPR012308">
    <property type="entry name" value="DNA_ligase_ATP-dep_N"/>
</dbReference>
<evidence type="ECO:0000256" key="11">
    <source>
        <dbReference type="ARBA" id="ARBA00023172"/>
    </source>
</evidence>
<dbReference type="NCBIfam" id="TIGR00574">
    <property type="entry name" value="dnl1"/>
    <property type="match status" value="1"/>
</dbReference>
<dbReference type="InterPro" id="IPR012309">
    <property type="entry name" value="DNA_ligase_ATP-dep_C"/>
</dbReference>
<feature type="compositionally biased region" description="Polar residues" evidence="18">
    <location>
        <begin position="937"/>
        <end position="950"/>
    </location>
</feature>
<dbReference type="GO" id="GO:0032807">
    <property type="term" value="C:DNA ligase IV complex"/>
    <property type="evidence" value="ECO:0007669"/>
    <property type="project" value="TreeGrafter"/>
</dbReference>
<dbReference type="EC" id="6.5.1.1" evidence="16"/>
<keyword evidence="6" id="KW-0677">Repeat</keyword>
<dbReference type="GO" id="GO:0006310">
    <property type="term" value="P:DNA recombination"/>
    <property type="evidence" value="ECO:0007669"/>
    <property type="project" value="UniProtKB-KW"/>
</dbReference>
<dbReference type="PANTHER" id="PTHR45997:SF1">
    <property type="entry name" value="DNA LIGASE 4"/>
    <property type="match status" value="1"/>
</dbReference>
<dbReference type="GO" id="GO:0005524">
    <property type="term" value="F:ATP binding"/>
    <property type="evidence" value="ECO:0007669"/>
    <property type="project" value="UniProtKB-KW"/>
</dbReference>
<evidence type="ECO:0000256" key="15">
    <source>
        <dbReference type="ARBA" id="ARBA00043870"/>
    </source>
</evidence>
<dbReference type="SUPFAM" id="SSF52113">
    <property type="entry name" value="BRCT domain"/>
    <property type="match status" value="2"/>
</dbReference>
<keyword evidence="22" id="KW-1185">Reference proteome</keyword>
<dbReference type="PROSITE" id="PS50160">
    <property type="entry name" value="DNA_LIGASE_A3"/>
    <property type="match status" value="1"/>
</dbReference>
<dbReference type="Gene3D" id="1.10.3260.10">
    <property type="entry name" value="DNA ligase, ATP-dependent, N-terminal domain"/>
    <property type="match status" value="1"/>
</dbReference>
<dbReference type="OrthoDB" id="151490at2759"/>
<dbReference type="Pfam" id="PF00533">
    <property type="entry name" value="BRCT"/>
    <property type="match status" value="2"/>
</dbReference>
<dbReference type="GO" id="GO:0003677">
    <property type="term" value="F:DNA binding"/>
    <property type="evidence" value="ECO:0007669"/>
    <property type="project" value="InterPro"/>
</dbReference>
<comment type="similarity">
    <text evidence="3 17">Belongs to the ATP-dependent DNA ligase family.</text>
</comment>
<dbReference type="FunFam" id="3.30.470.30:FF:000013">
    <property type="entry name" value="DNA ligase"/>
    <property type="match status" value="1"/>
</dbReference>
<evidence type="ECO:0000256" key="18">
    <source>
        <dbReference type="SAM" id="MobiDB-lite"/>
    </source>
</evidence>
<keyword evidence="5" id="KW-0479">Metal-binding</keyword>
<evidence type="ECO:0000256" key="2">
    <source>
        <dbReference type="ARBA" id="ARBA00004123"/>
    </source>
</evidence>
<comment type="subcellular location">
    <subcellularLocation>
        <location evidence="2">Nucleus</location>
    </subcellularLocation>
</comment>